<keyword evidence="2" id="KW-1185">Reference proteome</keyword>
<organism evidence="1 2">
    <name type="scientific">Zarea fungicola</name>
    <dbReference type="NCBI Taxonomy" id="93591"/>
    <lineage>
        <taxon>Eukaryota</taxon>
        <taxon>Fungi</taxon>
        <taxon>Dikarya</taxon>
        <taxon>Ascomycota</taxon>
        <taxon>Pezizomycotina</taxon>
        <taxon>Sordariomycetes</taxon>
        <taxon>Hypocreomycetidae</taxon>
        <taxon>Hypocreales</taxon>
        <taxon>Cordycipitaceae</taxon>
        <taxon>Zarea</taxon>
    </lineage>
</organism>
<name>A0ACC1MT01_9HYPO</name>
<dbReference type="Proteomes" id="UP001143910">
    <property type="component" value="Unassembled WGS sequence"/>
</dbReference>
<reference evidence="1" key="1">
    <citation type="submission" date="2022-08" db="EMBL/GenBank/DDBJ databases">
        <title>Genome Sequence of Lecanicillium fungicola.</title>
        <authorList>
            <person name="Buettner E."/>
        </authorList>
    </citation>
    <scope>NUCLEOTIDE SEQUENCE</scope>
    <source>
        <strain evidence="1">Babe33</strain>
    </source>
</reference>
<proteinExistence type="predicted"/>
<protein>
    <submittedName>
        <fullName evidence="1">Uncharacterized protein</fullName>
    </submittedName>
</protein>
<accession>A0ACC1MT01</accession>
<comment type="caution">
    <text evidence="1">The sequence shown here is derived from an EMBL/GenBank/DDBJ whole genome shotgun (WGS) entry which is preliminary data.</text>
</comment>
<dbReference type="EMBL" id="JANJQO010001701">
    <property type="protein sequence ID" value="KAJ2969638.1"/>
    <property type="molecule type" value="Genomic_DNA"/>
</dbReference>
<sequence>MFLAKYITAAVYWVLLLQAELANAAAADITSAFQISFGDQGGNCASVGKDGLNAIFKDCLTLANAGLDVVSEYAEDPRAKRLLDGFFGAGSDLISDFLNDISGSYLAVKNWIESPKGLKGGNKPWLFCHHTWLQRLDMNSQARDKNGKLMTDVNNDPVKMKDVPEYLQTQKDETAALKDPKSGRGKIAFPYYSQIHTAYIYDQTYGGLSNGYCDNPVNEGATSHRLSTTTMTLCPKTFKYRGLHSGSFTPRSRADIVDGKIPDDAPVLDGNNLPSSATMFHELLHAVLGNDVTYPTLGEEYRLKGMLTLGFQESLKNPETFTRVAAAWDYTKNSANGVEFYPGYAVVN</sequence>
<gene>
    <name evidence="1" type="ORF">NQ176_g8560</name>
</gene>
<evidence type="ECO:0000313" key="1">
    <source>
        <dbReference type="EMBL" id="KAJ2969638.1"/>
    </source>
</evidence>
<evidence type="ECO:0000313" key="2">
    <source>
        <dbReference type="Proteomes" id="UP001143910"/>
    </source>
</evidence>